<dbReference type="InterPro" id="IPR014710">
    <property type="entry name" value="RmlC-like_jellyroll"/>
</dbReference>
<evidence type="ECO:0000313" key="6">
    <source>
        <dbReference type="Proteomes" id="UP000564806"/>
    </source>
</evidence>
<keyword evidence="6" id="KW-1185">Reference proteome</keyword>
<organism evidence="5 6">
    <name type="scientific">Paenibacillus agri</name>
    <dbReference type="NCBI Taxonomy" id="2744309"/>
    <lineage>
        <taxon>Bacteria</taxon>
        <taxon>Bacillati</taxon>
        <taxon>Bacillota</taxon>
        <taxon>Bacilli</taxon>
        <taxon>Bacillales</taxon>
        <taxon>Paenibacillaceae</taxon>
        <taxon>Paenibacillus</taxon>
    </lineage>
</organism>
<keyword evidence="2" id="KW-0238">DNA-binding</keyword>
<dbReference type="Pfam" id="PF02311">
    <property type="entry name" value="AraC_binding"/>
    <property type="match status" value="1"/>
</dbReference>
<dbReference type="Gene3D" id="1.10.10.60">
    <property type="entry name" value="Homeodomain-like"/>
    <property type="match status" value="2"/>
</dbReference>
<dbReference type="EMBL" id="JABWCS010000221">
    <property type="protein sequence ID" value="NUU64056.1"/>
    <property type="molecule type" value="Genomic_DNA"/>
</dbReference>
<dbReference type="GO" id="GO:0003700">
    <property type="term" value="F:DNA-binding transcription factor activity"/>
    <property type="evidence" value="ECO:0007669"/>
    <property type="project" value="InterPro"/>
</dbReference>
<evidence type="ECO:0000313" key="5">
    <source>
        <dbReference type="EMBL" id="NUU64056.1"/>
    </source>
</evidence>
<dbReference type="SUPFAM" id="SSF51215">
    <property type="entry name" value="Regulatory protein AraC"/>
    <property type="match status" value="1"/>
</dbReference>
<dbReference type="Pfam" id="PF12833">
    <property type="entry name" value="HTH_18"/>
    <property type="match status" value="1"/>
</dbReference>
<dbReference type="GO" id="GO:0043565">
    <property type="term" value="F:sequence-specific DNA binding"/>
    <property type="evidence" value="ECO:0007669"/>
    <property type="project" value="InterPro"/>
</dbReference>
<keyword evidence="3" id="KW-0804">Transcription</keyword>
<dbReference type="Gene3D" id="2.60.120.10">
    <property type="entry name" value="Jelly Rolls"/>
    <property type="match status" value="1"/>
</dbReference>
<dbReference type="AlphaFoldDB" id="A0A850ETZ4"/>
<accession>A0A850ETZ4</accession>
<evidence type="ECO:0000256" key="2">
    <source>
        <dbReference type="ARBA" id="ARBA00023125"/>
    </source>
</evidence>
<feature type="domain" description="HTH araC/xylS-type" evidence="4">
    <location>
        <begin position="177"/>
        <end position="279"/>
    </location>
</feature>
<keyword evidence="1" id="KW-0805">Transcription regulation</keyword>
<dbReference type="SUPFAM" id="SSF46689">
    <property type="entry name" value="Homeodomain-like"/>
    <property type="match status" value="1"/>
</dbReference>
<evidence type="ECO:0000256" key="1">
    <source>
        <dbReference type="ARBA" id="ARBA00023015"/>
    </source>
</evidence>
<dbReference type="SMART" id="SM00342">
    <property type="entry name" value="HTH_ARAC"/>
    <property type="match status" value="1"/>
</dbReference>
<dbReference type="InterPro" id="IPR018060">
    <property type="entry name" value="HTH_AraC"/>
</dbReference>
<sequence>MTQATLLKAETLIDPQVQSTFHIEYSIKHTTPLHYHDYYEIFIITEGRCVHHINGEAQVLEPNTMVFIRPDDMHWYDFYEESDCQFINVNFYKEVVEDAFHYFENSVFAGKLKGLKMPPYVILPSFDMETLVQKSKLIHLYTSINKQRARILARSFLTDALTYYFFNDQDQNQKEIPQWLNALLMDMQKKENFTGGLSRLNEISDHSVGHINRVFKQYLHTTPTAYINQLRLGYAKNLLLTTNLTILEISYEAGFDNLSHFYHLFKIHYGASPGKIRSR</sequence>
<protein>
    <submittedName>
        <fullName evidence="5">Helix-turn-helix domain-containing protein</fullName>
    </submittedName>
</protein>
<dbReference type="InterPro" id="IPR009057">
    <property type="entry name" value="Homeodomain-like_sf"/>
</dbReference>
<dbReference type="PANTHER" id="PTHR43280">
    <property type="entry name" value="ARAC-FAMILY TRANSCRIPTIONAL REGULATOR"/>
    <property type="match status" value="1"/>
</dbReference>
<dbReference type="Proteomes" id="UP000564806">
    <property type="component" value="Unassembled WGS sequence"/>
</dbReference>
<name>A0A850ETZ4_9BACL</name>
<evidence type="ECO:0000259" key="4">
    <source>
        <dbReference type="PROSITE" id="PS01124"/>
    </source>
</evidence>
<proteinExistence type="predicted"/>
<gene>
    <name evidence="5" type="ORF">HPT30_27275</name>
</gene>
<comment type="caution">
    <text evidence="5">The sequence shown here is derived from an EMBL/GenBank/DDBJ whole genome shotgun (WGS) entry which is preliminary data.</text>
</comment>
<dbReference type="PANTHER" id="PTHR43280:SF34">
    <property type="entry name" value="ARAC-FAMILY TRANSCRIPTIONAL REGULATOR"/>
    <property type="match status" value="1"/>
</dbReference>
<dbReference type="InterPro" id="IPR037923">
    <property type="entry name" value="HTH-like"/>
</dbReference>
<reference evidence="5" key="1">
    <citation type="submission" date="2020-06" db="EMBL/GenBank/DDBJ databases">
        <title>Paenibacillus sp. nov., isolated from soil.</title>
        <authorList>
            <person name="Seo Y.L."/>
        </authorList>
    </citation>
    <scope>NUCLEOTIDE SEQUENCE [LARGE SCALE GENOMIC DNA]</scope>
    <source>
        <strain evidence="5">JW14</strain>
    </source>
</reference>
<evidence type="ECO:0000256" key="3">
    <source>
        <dbReference type="ARBA" id="ARBA00023163"/>
    </source>
</evidence>
<dbReference type="RefSeq" id="WP_175374418.1">
    <property type="nucleotide sequence ID" value="NZ_JABWCS010000221.1"/>
</dbReference>
<dbReference type="InterPro" id="IPR003313">
    <property type="entry name" value="AraC-bd"/>
</dbReference>
<dbReference type="PROSITE" id="PS01124">
    <property type="entry name" value="HTH_ARAC_FAMILY_2"/>
    <property type="match status" value="1"/>
</dbReference>